<feature type="non-terminal residue" evidence="1">
    <location>
        <position position="1"/>
    </location>
</feature>
<evidence type="ECO:0000313" key="2">
    <source>
        <dbReference type="Proteomes" id="UP001476798"/>
    </source>
</evidence>
<keyword evidence="2" id="KW-1185">Reference proteome</keyword>
<protein>
    <submittedName>
        <fullName evidence="1">Uncharacterized protein</fullName>
    </submittedName>
</protein>
<name>A0ABV0P1J7_9TELE</name>
<evidence type="ECO:0000313" key="1">
    <source>
        <dbReference type="EMBL" id="MEQ2176593.1"/>
    </source>
</evidence>
<dbReference type="Proteomes" id="UP001476798">
    <property type="component" value="Unassembled WGS sequence"/>
</dbReference>
<proteinExistence type="predicted"/>
<organism evidence="1 2">
    <name type="scientific">Goodea atripinnis</name>
    <dbReference type="NCBI Taxonomy" id="208336"/>
    <lineage>
        <taxon>Eukaryota</taxon>
        <taxon>Metazoa</taxon>
        <taxon>Chordata</taxon>
        <taxon>Craniata</taxon>
        <taxon>Vertebrata</taxon>
        <taxon>Euteleostomi</taxon>
        <taxon>Actinopterygii</taxon>
        <taxon>Neopterygii</taxon>
        <taxon>Teleostei</taxon>
        <taxon>Neoteleostei</taxon>
        <taxon>Acanthomorphata</taxon>
        <taxon>Ovalentaria</taxon>
        <taxon>Atherinomorphae</taxon>
        <taxon>Cyprinodontiformes</taxon>
        <taxon>Goodeidae</taxon>
        <taxon>Goodea</taxon>
    </lineage>
</organism>
<comment type="caution">
    <text evidence="1">The sequence shown here is derived from an EMBL/GenBank/DDBJ whole genome shotgun (WGS) entry which is preliminary data.</text>
</comment>
<gene>
    <name evidence="1" type="ORF">GOODEAATRI_029604</name>
</gene>
<accession>A0ABV0P1J7</accession>
<reference evidence="1 2" key="1">
    <citation type="submission" date="2021-06" db="EMBL/GenBank/DDBJ databases">
        <authorList>
            <person name="Palmer J.M."/>
        </authorList>
    </citation>
    <scope>NUCLEOTIDE SEQUENCE [LARGE SCALE GENOMIC DNA]</scope>
    <source>
        <strain evidence="1 2">GA_2019</strain>
        <tissue evidence="1">Muscle</tissue>
    </source>
</reference>
<dbReference type="EMBL" id="JAHRIO010054399">
    <property type="protein sequence ID" value="MEQ2176593.1"/>
    <property type="molecule type" value="Genomic_DNA"/>
</dbReference>
<sequence length="157" mass="16982">TSEASGIRMCPSLGSWGCLGAVAELNLAPRILSTTLSCIVEPLSSFIRTRCLFYELYDSGLSSSPVYLEEALALHVTVVTLEKASTFSLNVMIPREHIEDTPRPPWLPPRLRSILLELTHWTIDCGICESCSSCPADGSASLSTVDLSALDPPSLRS</sequence>